<accession>A0ABT2PR93</accession>
<keyword evidence="4" id="KW-1185">Reference proteome</keyword>
<dbReference type="PANTHER" id="PTHR30094:SF0">
    <property type="entry name" value="BIFUNCTIONAL GLUTATHIONYLSPERMIDINE SYNTHETASE_AMIDASE-RELATED"/>
    <property type="match status" value="1"/>
</dbReference>
<keyword evidence="1" id="KW-0472">Membrane</keyword>
<dbReference type="Proteomes" id="UP001525968">
    <property type="component" value="Unassembled WGS sequence"/>
</dbReference>
<dbReference type="InterPro" id="IPR007921">
    <property type="entry name" value="CHAP_dom"/>
</dbReference>
<dbReference type="SUPFAM" id="SSF54001">
    <property type="entry name" value="Cysteine proteinases"/>
    <property type="match status" value="1"/>
</dbReference>
<organism evidence="3 4">
    <name type="scientific">Acidovorax bellezanensis</name>
    <dbReference type="NCBI Taxonomy" id="2976702"/>
    <lineage>
        <taxon>Bacteria</taxon>
        <taxon>Pseudomonadati</taxon>
        <taxon>Pseudomonadota</taxon>
        <taxon>Betaproteobacteria</taxon>
        <taxon>Burkholderiales</taxon>
        <taxon>Comamonadaceae</taxon>
        <taxon>Acidovorax</taxon>
    </lineage>
</organism>
<evidence type="ECO:0000313" key="3">
    <source>
        <dbReference type="EMBL" id="MCT9812999.1"/>
    </source>
</evidence>
<name>A0ABT2PR93_9BURK</name>
<evidence type="ECO:0000313" key="4">
    <source>
        <dbReference type="Proteomes" id="UP001525968"/>
    </source>
</evidence>
<protein>
    <submittedName>
        <fullName evidence="3">CHAP domain-containing protein</fullName>
    </submittedName>
</protein>
<feature type="domain" description="Peptidase C51" evidence="2">
    <location>
        <begin position="65"/>
        <end position="208"/>
    </location>
</feature>
<dbReference type="InterPro" id="IPR038765">
    <property type="entry name" value="Papain-like_cys_pep_sf"/>
</dbReference>
<evidence type="ECO:0000256" key="1">
    <source>
        <dbReference type="SAM" id="Phobius"/>
    </source>
</evidence>
<dbReference type="Pfam" id="PF05257">
    <property type="entry name" value="CHAP"/>
    <property type="match status" value="1"/>
</dbReference>
<reference evidence="3 4" key="1">
    <citation type="submission" date="2022-09" db="EMBL/GenBank/DDBJ databases">
        <title>Draft genome of isolate Be4.</title>
        <authorList>
            <person name="Sanchez-Castro I."/>
            <person name="Martinez-Rodriguez P."/>
            <person name="Descostes M."/>
            <person name="Merroun M."/>
        </authorList>
    </citation>
    <scope>NUCLEOTIDE SEQUENCE [LARGE SCALE GENOMIC DNA]</scope>
    <source>
        <strain evidence="3 4">Be4</strain>
    </source>
</reference>
<dbReference type="Gene3D" id="3.90.1720.10">
    <property type="entry name" value="endopeptidase domain like (from Nostoc punctiforme)"/>
    <property type="match status" value="1"/>
</dbReference>
<keyword evidence="1" id="KW-0812">Transmembrane</keyword>
<sequence length="216" mass="23880">MKPIAAANAQARRTLRPAAKAALLIAAVCAGLLIAGYLVATRVNINPMHTPGEQLDEFKGVGVYYNGAINHVSGRLTTSDGYNLGLRYQCVEFVKRYYYQRFDHRMPNAMGNAKEFFSARVPHGALNTERMLVQYRNGAGTTPQEDDLIVFAPWAFNRYGHVAIVSAVGADFIEVVQQNPGPFGTTRERYALESQGRIAHSRALGWLRRPDAKKAP</sequence>
<dbReference type="PANTHER" id="PTHR30094">
    <property type="entry name" value="BIFUNCTIONAL GLUTATHIONYLSPERMIDINE SYNTHETASE/AMIDASE-RELATED"/>
    <property type="match status" value="1"/>
</dbReference>
<dbReference type="InterPro" id="IPR051705">
    <property type="entry name" value="Gsp_Synthetase/Amidase"/>
</dbReference>
<proteinExistence type="predicted"/>
<feature type="transmembrane region" description="Helical" evidence="1">
    <location>
        <begin position="21"/>
        <end position="40"/>
    </location>
</feature>
<dbReference type="PROSITE" id="PS50911">
    <property type="entry name" value="CHAP"/>
    <property type="match status" value="1"/>
</dbReference>
<gene>
    <name evidence="3" type="ORF">N0K08_20415</name>
</gene>
<dbReference type="EMBL" id="JAODYH010000014">
    <property type="protein sequence ID" value="MCT9812999.1"/>
    <property type="molecule type" value="Genomic_DNA"/>
</dbReference>
<keyword evidence="1" id="KW-1133">Transmembrane helix</keyword>
<dbReference type="RefSeq" id="WP_261502244.1">
    <property type="nucleotide sequence ID" value="NZ_JAODYH010000014.1"/>
</dbReference>
<comment type="caution">
    <text evidence="3">The sequence shown here is derived from an EMBL/GenBank/DDBJ whole genome shotgun (WGS) entry which is preliminary data.</text>
</comment>
<evidence type="ECO:0000259" key="2">
    <source>
        <dbReference type="PROSITE" id="PS50911"/>
    </source>
</evidence>